<accession>A0ABW5THN1</accession>
<dbReference type="PROSITE" id="PS50987">
    <property type="entry name" value="HTH_ARSR_2"/>
    <property type="match status" value="1"/>
</dbReference>
<keyword evidence="1" id="KW-0805">Transcription regulation</keyword>
<dbReference type="PRINTS" id="PR00778">
    <property type="entry name" value="HTHARSR"/>
</dbReference>
<dbReference type="CDD" id="cd00090">
    <property type="entry name" value="HTH_ARSR"/>
    <property type="match status" value="1"/>
</dbReference>
<dbReference type="PANTHER" id="PTHR33154">
    <property type="entry name" value="TRANSCRIPTIONAL REGULATOR, ARSR FAMILY"/>
    <property type="match status" value="1"/>
</dbReference>
<gene>
    <name evidence="5" type="ORF">ACFSR0_01640</name>
</gene>
<comment type="caution">
    <text evidence="5">The sequence shown here is derived from an EMBL/GenBank/DDBJ whole genome shotgun (WGS) entry which is preliminary data.</text>
</comment>
<sequence length="108" mass="12111">MDQKTLHSFRECIPVFQALLDPHRQDIVALLSEKGRLTVKEIVASSALSRSAISHHLQTLKIVGIVSATKIGTEQFYQLHLTEATNQLKTLVANLEEELSLEAEHEHD</sequence>
<dbReference type="PANTHER" id="PTHR33154:SF33">
    <property type="entry name" value="TRANSCRIPTIONAL REPRESSOR SDPR"/>
    <property type="match status" value="1"/>
</dbReference>
<keyword evidence="2" id="KW-0238">DNA-binding</keyword>
<name>A0ABW5THN1_9ENTE</name>
<evidence type="ECO:0000313" key="5">
    <source>
        <dbReference type="EMBL" id="MFD2728138.1"/>
    </source>
</evidence>
<evidence type="ECO:0000256" key="3">
    <source>
        <dbReference type="ARBA" id="ARBA00023163"/>
    </source>
</evidence>
<evidence type="ECO:0000256" key="2">
    <source>
        <dbReference type="ARBA" id="ARBA00023125"/>
    </source>
</evidence>
<evidence type="ECO:0000313" key="6">
    <source>
        <dbReference type="Proteomes" id="UP001597427"/>
    </source>
</evidence>
<evidence type="ECO:0000259" key="4">
    <source>
        <dbReference type="PROSITE" id="PS50987"/>
    </source>
</evidence>
<protein>
    <submittedName>
        <fullName evidence="5">ArsR/SmtB family transcription factor</fullName>
    </submittedName>
</protein>
<organism evidence="5 6">
    <name type="scientific">Enterococcus camelliae</name>
    <dbReference type="NCBI Taxonomy" id="453959"/>
    <lineage>
        <taxon>Bacteria</taxon>
        <taxon>Bacillati</taxon>
        <taxon>Bacillota</taxon>
        <taxon>Bacilli</taxon>
        <taxon>Lactobacillales</taxon>
        <taxon>Enterococcaceae</taxon>
        <taxon>Enterococcus</taxon>
    </lineage>
</organism>
<dbReference type="InterPro" id="IPR001845">
    <property type="entry name" value="HTH_ArsR_DNA-bd_dom"/>
</dbReference>
<dbReference type="InterPro" id="IPR036390">
    <property type="entry name" value="WH_DNA-bd_sf"/>
</dbReference>
<dbReference type="SMART" id="SM00418">
    <property type="entry name" value="HTH_ARSR"/>
    <property type="match status" value="1"/>
</dbReference>
<dbReference type="Gene3D" id="1.10.10.10">
    <property type="entry name" value="Winged helix-like DNA-binding domain superfamily/Winged helix DNA-binding domain"/>
    <property type="match status" value="1"/>
</dbReference>
<dbReference type="Pfam" id="PF01022">
    <property type="entry name" value="HTH_5"/>
    <property type="match status" value="1"/>
</dbReference>
<dbReference type="SUPFAM" id="SSF46785">
    <property type="entry name" value="Winged helix' DNA-binding domain"/>
    <property type="match status" value="1"/>
</dbReference>
<feature type="domain" description="HTH arsR-type" evidence="4">
    <location>
        <begin position="6"/>
        <end position="99"/>
    </location>
</feature>
<dbReference type="InterPro" id="IPR051081">
    <property type="entry name" value="HTH_MetalResp_TranReg"/>
</dbReference>
<keyword evidence="3" id="KW-0804">Transcription</keyword>
<dbReference type="InterPro" id="IPR011991">
    <property type="entry name" value="ArsR-like_HTH"/>
</dbReference>
<dbReference type="NCBIfam" id="NF033788">
    <property type="entry name" value="HTH_metalloreg"/>
    <property type="match status" value="1"/>
</dbReference>
<evidence type="ECO:0000256" key="1">
    <source>
        <dbReference type="ARBA" id="ARBA00023015"/>
    </source>
</evidence>
<dbReference type="EMBL" id="JBHUMO010000009">
    <property type="protein sequence ID" value="MFD2728138.1"/>
    <property type="molecule type" value="Genomic_DNA"/>
</dbReference>
<proteinExistence type="predicted"/>
<dbReference type="InterPro" id="IPR036388">
    <property type="entry name" value="WH-like_DNA-bd_sf"/>
</dbReference>
<dbReference type="Proteomes" id="UP001597427">
    <property type="component" value="Unassembled WGS sequence"/>
</dbReference>
<reference evidence="6" key="1">
    <citation type="journal article" date="2019" name="Int. J. Syst. Evol. Microbiol.">
        <title>The Global Catalogue of Microorganisms (GCM) 10K type strain sequencing project: providing services to taxonomists for standard genome sequencing and annotation.</title>
        <authorList>
            <consortium name="The Broad Institute Genomics Platform"/>
            <consortium name="The Broad Institute Genome Sequencing Center for Infectious Disease"/>
            <person name="Wu L."/>
            <person name="Ma J."/>
        </authorList>
    </citation>
    <scope>NUCLEOTIDE SEQUENCE [LARGE SCALE GENOMIC DNA]</scope>
    <source>
        <strain evidence="6">TISTR 932</strain>
    </source>
</reference>
<keyword evidence="6" id="KW-1185">Reference proteome</keyword>
<dbReference type="RefSeq" id="WP_379979242.1">
    <property type="nucleotide sequence ID" value="NZ_JBHUMO010000009.1"/>
</dbReference>